<dbReference type="InterPro" id="IPR008969">
    <property type="entry name" value="CarboxyPept-like_regulatory"/>
</dbReference>
<dbReference type="InterPro" id="IPR041700">
    <property type="entry name" value="OMP_b-brl_3"/>
</dbReference>
<evidence type="ECO:0000313" key="4">
    <source>
        <dbReference type="Proteomes" id="UP000753802"/>
    </source>
</evidence>
<dbReference type="SUPFAM" id="SSF49464">
    <property type="entry name" value="Carboxypeptidase regulatory domain-like"/>
    <property type="match status" value="1"/>
</dbReference>
<organism evidence="3 4">
    <name type="scientific">Sediminibacterium roseum</name>
    <dbReference type="NCBI Taxonomy" id="1978412"/>
    <lineage>
        <taxon>Bacteria</taxon>
        <taxon>Pseudomonadati</taxon>
        <taxon>Bacteroidota</taxon>
        <taxon>Chitinophagia</taxon>
        <taxon>Chitinophagales</taxon>
        <taxon>Chitinophagaceae</taxon>
        <taxon>Sediminibacterium</taxon>
    </lineage>
</organism>
<sequence length="923" mass="103764">MRKLTVLLVSLVVFAAAATAQKSSLKGSIRDTLNKQNLSNATIAILRAKDSVLVKFTRTDAQGNFELKNLSSGDFILMVSYPTYAEYVEKIKLDGTDKSLGSLPLITKANLLQEVIVKQRIGAIRVKGDTTEYRADSFRVSANADVQELLRKMPGIQVNSKGEITAQGEKVEKILVDGEEFFSDDPAVVTKNLRADAVDKVQAFDKKSDQATFTGIDDGQKIKTLNIQLKEDKKKGYFGKVELGSDFTKYNYGKALLNAFKGKRKISGYLTSDNTKFESLNWDENRNYAGDANTTTTINDDGGISIFSSGDEFSWGRGFPKSITGGLHFSNKWNQDKHNTNNTYQYNDLNVHGTTITKTESLIPNNQYTTLSSQSQVADRTRHKLTSIYEWQIDSSSSLKITAKPQTVKSLVKTDYITNNYDSAAHLRNTNKRLTSSNDENNTLTGNIFWRKKFKKAGRTISFNSDLSFGDRKESLLSVQDVTYFSAGGGVDSLKNIDQMKVNKQRTSSINSLLTYTEPLWKNTFLILNYRLNLSQNNSERNTFGKNGAGKYENLVDTLSNHYIFNTTGHQGGFNIRYNVKKVNFSVGTGLGTSTYHMTDLNKNTAREVTFTNFVPSVQFNYTPKQQRRVTLNYTGSTRNPTLQQIQPLTDNTDQFNQVIGNPDLKQSFTHNFNFRASDYKVLKSKSMSIYANLSITENAISNASFVDQKTFAKVSKAINVSGNYNFNASLGYGFDLVPSLNVGLNAGPSFSRYVNYVNNKENRTSNKGVNIGVYSGYWADKWINFWMNFNANYSNSVSSIRPEITTAYWQYNTYSNVQLKLKKMKTYIDIGIQGTIYQKTEAFANQLDSWVISPSIRQIISKDDKWELKVAVNDMLNQNRGINRSASSNFRTETVNETIQRYVLFSLVYNFSKNGKPANSGF</sequence>
<dbReference type="SUPFAM" id="SSF56935">
    <property type="entry name" value="Porins"/>
    <property type="match status" value="1"/>
</dbReference>
<protein>
    <submittedName>
        <fullName evidence="3">Outer membrane beta-barrel protein</fullName>
    </submittedName>
</protein>
<feature type="domain" description="Outer membrane protein beta-barrel" evidence="2">
    <location>
        <begin position="452"/>
        <end position="772"/>
    </location>
</feature>
<feature type="chain" id="PRO_5046284649" evidence="1">
    <location>
        <begin position="16"/>
        <end position="923"/>
    </location>
</feature>
<comment type="caution">
    <text evidence="3">The sequence shown here is derived from an EMBL/GenBank/DDBJ whole genome shotgun (WGS) entry which is preliminary data.</text>
</comment>
<proteinExistence type="predicted"/>
<dbReference type="Pfam" id="PF14905">
    <property type="entry name" value="OMP_b-brl_3"/>
    <property type="match status" value="1"/>
</dbReference>
<dbReference type="RefSeq" id="WP_161819471.1">
    <property type="nucleotide sequence ID" value="NZ_JAACJS010000015.1"/>
</dbReference>
<dbReference type="Proteomes" id="UP000753802">
    <property type="component" value="Unassembled WGS sequence"/>
</dbReference>
<accession>A0ABW9ZXC5</accession>
<reference evidence="3 4" key="1">
    <citation type="submission" date="2020-01" db="EMBL/GenBank/DDBJ databases">
        <title>Genome analysis.</title>
        <authorList>
            <person name="Wu S."/>
            <person name="Wang G."/>
        </authorList>
    </citation>
    <scope>NUCLEOTIDE SEQUENCE [LARGE SCALE GENOMIC DNA]</scope>
    <source>
        <strain evidence="3 4">SYL130</strain>
    </source>
</reference>
<keyword evidence="4" id="KW-1185">Reference proteome</keyword>
<name>A0ABW9ZXC5_9BACT</name>
<keyword evidence="1" id="KW-0732">Signal</keyword>
<evidence type="ECO:0000256" key="1">
    <source>
        <dbReference type="SAM" id="SignalP"/>
    </source>
</evidence>
<gene>
    <name evidence="3" type="ORF">GWC95_14705</name>
</gene>
<dbReference type="Pfam" id="PF13715">
    <property type="entry name" value="CarbopepD_reg_2"/>
    <property type="match status" value="1"/>
</dbReference>
<feature type="signal peptide" evidence="1">
    <location>
        <begin position="1"/>
        <end position="15"/>
    </location>
</feature>
<dbReference type="Gene3D" id="2.60.40.1120">
    <property type="entry name" value="Carboxypeptidase-like, regulatory domain"/>
    <property type="match status" value="1"/>
</dbReference>
<evidence type="ECO:0000259" key="2">
    <source>
        <dbReference type="Pfam" id="PF14905"/>
    </source>
</evidence>
<evidence type="ECO:0000313" key="3">
    <source>
        <dbReference type="EMBL" id="NCI51180.1"/>
    </source>
</evidence>
<dbReference type="EMBL" id="JAACJS010000015">
    <property type="protein sequence ID" value="NCI51180.1"/>
    <property type="molecule type" value="Genomic_DNA"/>
</dbReference>